<gene>
    <name evidence="2" type="ORF">BsIDN1_36520</name>
</gene>
<feature type="transmembrane region" description="Helical" evidence="1">
    <location>
        <begin position="75"/>
        <end position="93"/>
    </location>
</feature>
<dbReference type="AlphaFoldDB" id="A0A5S9MD28"/>
<feature type="transmembrane region" description="Helical" evidence="1">
    <location>
        <begin position="51"/>
        <end position="69"/>
    </location>
</feature>
<dbReference type="Proteomes" id="UP000464658">
    <property type="component" value="Chromosome"/>
</dbReference>
<proteinExistence type="predicted"/>
<name>A0A5S9MD28_BACIA</name>
<accession>A0A5S9MD28</accession>
<evidence type="ECO:0000313" key="3">
    <source>
        <dbReference type="Proteomes" id="UP000464658"/>
    </source>
</evidence>
<feature type="transmembrane region" description="Helical" evidence="1">
    <location>
        <begin position="22"/>
        <end position="39"/>
    </location>
</feature>
<dbReference type="EMBL" id="AP021906">
    <property type="protein sequence ID" value="BBP90034.1"/>
    <property type="molecule type" value="Genomic_DNA"/>
</dbReference>
<organism evidence="2 3">
    <name type="scientific">Bacillus safensis</name>
    <dbReference type="NCBI Taxonomy" id="561879"/>
    <lineage>
        <taxon>Bacteria</taxon>
        <taxon>Bacillati</taxon>
        <taxon>Bacillota</taxon>
        <taxon>Bacilli</taxon>
        <taxon>Bacillales</taxon>
        <taxon>Bacillaceae</taxon>
        <taxon>Bacillus</taxon>
    </lineage>
</organism>
<keyword evidence="1" id="KW-0472">Membrane</keyword>
<dbReference type="InterPro" id="IPR025450">
    <property type="entry name" value="YndJ-like"/>
</dbReference>
<reference evidence="2 3" key="1">
    <citation type="submission" date="2019-12" db="EMBL/GenBank/DDBJ databases">
        <title>Full genome sequence of a Bacillus safensis strain isolated from commercially available natto in Indonesia.</title>
        <authorList>
            <person name="Yoshida M."/>
            <person name="Uomi M."/>
            <person name="Waturangi D."/>
            <person name="Ekaputri J.J."/>
            <person name="Setiamarga D.H.E."/>
        </authorList>
    </citation>
    <scope>NUCLEOTIDE SEQUENCE [LARGE SCALE GENOMIC DNA]</scope>
    <source>
        <strain evidence="2 3">IDN1</strain>
    </source>
</reference>
<evidence type="ECO:0000256" key="1">
    <source>
        <dbReference type="SAM" id="Phobius"/>
    </source>
</evidence>
<protein>
    <submittedName>
        <fullName evidence="2">Uncharacterized protein</fullName>
    </submittedName>
</protein>
<sequence>MAVHGRYTGNDLFTNHRAFDRYSFSLLGFFIPLFYGLLGRNREKETALYKAAGWVILLSPVMIAVGISFSRLFDTFSVTLYVIALYLYGILLYENKVSIDCGKSTNCVF</sequence>
<keyword evidence="1" id="KW-1133">Transmembrane helix</keyword>
<evidence type="ECO:0000313" key="2">
    <source>
        <dbReference type="EMBL" id="BBP90034.1"/>
    </source>
</evidence>
<keyword evidence="1" id="KW-0812">Transmembrane</keyword>
<dbReference type="Pfam" id="PF14158">
    <property type="entry name" value="YndJ"/>
    <property type="match status" value="1"/>
</dbReference>